<dbReference type="GO" id="GO:0005737">
    <property type="term" value="C:cytoplasm"/>
    <property type="evidence" value="ECO:0007669"/>
    <property type="project" value="TreeGrafter"/>
</dbReference>
<keyword evidence="7" id="KW-0175">Coiled coil</keyword>
<keyword evidence="9" id="KW-0206">Cytoskeleton</keyword>
<name>K9YPR7_DACS8</name>
<comment type="subcellular location">
    <subcellularLocation>
        <location evidence="1">Cytoplasm</location>
        <location evidence="1">Cytoskeleton</location>
    </subcellularLocation>
</comment>
<gene>
    <name evidence="11" type="ORF">Dacsa_0047</name>
</gene>
<dbReference type="eggNOG" id="COG0457">
    <property type="taxonomic scope" value="Bacteria"/>
</dbReference>
<keyword evidence="3" id="KW-0963">Cytoplasm</keyword>
<dbReference type="AlphaFoldDB" id="K9YPR7"/>
<reference evidence="11" key="1">
    <citation type="submission" date="2012-04" db="EMBL/GenBank/DDBJ databases">
        <title>Finished genome of Dactylococcopsis salina PCC 8305.</title>
        <authorList>
            <consortium name="US DOE Joint Genome Institute"/>
            <person name="Gugger M."/>
            <person name="Coursin T."/>
            <person name="Rippka R."/>
            <person name="Tandeau De Marsac N."/>
            <person name="Huntemann M."/>
            <person name="Wei C.-L."/>
            <person name="Han J."/>
            <person name="Detter J.C."/>
            <person name="Han C."/>
            <person name="Tapia R."/>
            <person name="Daligault H."/>
            <person name="Chen A."/>
            <person name="Krypides N."/>
            <person name="Mavromatis K."/>
            <person name="Markowitz V."/>
            <person name="Szeto E."/>
            <person name="Ivanova N."/>
            <person name="Ovchinnikova G."/>
            <person name="Pagani I."/>
            <person name="Pati A."/>
            <person name="Goodwin L."/>
            <person name="Peters L."/>
            <person name="Pitluck S."/>
            <person name="Woyke T."/>
            <person name="Kerfeld C."/>
        </authorList>
    </citation>
    <scope>NUCLEOTIDE SEQUENCE [LARGE SCALE GENOMIC DNA]</scope>
    <source>
        <strain evidence="11">PCC 8305</strain>
    </source>
</reference>
<keyword evidence="5" id="KW-0677">Repeat</keyword>
<dbReference type="GO" id="GO:0019894">
    <property type="term" value="F:kinesin binding"/>
    <property type="evidence" value="ECO:0007669"/>
    <property type="project" value="TreeGrafter"/>
</dbReference>
<proteinExistence type="inferred from homology"/>
<keyword evidence="6 10" id="KW-0802">TPR repeat</keyword>
<dbReference type="Proteomes" id="UP000010482">
    <property type="component" value="Chromosome"/>
</dbReference>
<protein>
    <submittedName>
        <fullName evidence="11">Tetratricopeptide repeat protein</fullName>
    </submittedName>
</protein>
<feature type="repeat" description="TPR" evidence="10">
    <location>
        <begin position="98"/>
        <end position="131"/>
    </location>
</feature>
<evidence type="ECO:0000256" key="6">
    <source>
        <dbReference type="ARBA" id="ARBA00022803"/>
    </source>
</evidence>
<dbReference type="PROSITE" id="PS50005">
    <property type="entry name" value="TPR"/>
    <property type="match status" value="3"/>
</dbReference>
<sequence length="266" mass="30178">MKAKRQKAMIALLGALGFTVIGGDVAYPQQLELAQIDVKEFDQEQFIREATRINEANRLFQQVVQLYQEGKYAEAIPLAEQALTLYKEAVGEDHLAVAQTLNNLAVLYENQGRYSEVEPLYQQALAIQKRALGDDHPNVASSLNNLAGLYYRQGRYSEAEPLFKQALAMHKRLFPDDHPNVATSLNNLALLYESQGRYSEAEPLYQQALAMRQRLFPDDHPVLLPVSIIWQRCTVVRADTVRRYLCCNKPWRCINASSPMTIPVLL</sequence>
<organism evidence="11 12">
    <name type="scientific">Dactylococcopsis salina (strain PCC 8305)</name>
    <name type="common">Myxobactron salinum</name>
    <dbReference type="NCBI Taxonomy" id="13035"/>
    <lineage>
        <taxon>Bacteria</taxon>
        <taxon>Bacillati</taxon>
        <taxon>Cyanobacteriota</taxon>
        <taxon>Cyanophyceae</taxon>
        <taxon>Nodosilineales</taxon>
        <taxon>Cymatolegaceae</taxon>
        <taxon>Dactylococcopsis</taxon>
    </lineage>
</organism>
<dbReference type="Gene3D" id="1.25.40.10">
    <property type="entry name" value="Tetratricopeptide repeat domain"/>
    <property type="match status" value="1"/>
</dbReference>
<evidence type="ECO:0000256" key="7">
    <source>
        <dbReference type="ARBA" id="ARBA00023054"/>
    </source>
</evidence>
<dbReference type="STRING" id="13035.Dacsa_0047"/>
<dbReference type="SMART" id="SM00028">
    <property type="entry name" value="TPR"/>
    <property type="match status" value="4"/>
</dbReference>
<dbReference type="PRINTS" id="PR00381">
    <property type="entry name" value="KINESINLIGHT"/>
</dbReference>
<dbReference type="Pfam" id="PF13424">
    <property type="entry name" value="TPR_12"/>
    <property type="match status" value="1"/>
</dbReference>
<evidence type="ECO:0000256" key="8">
    <source>
        <dbReference type="ARBA" id="ARBA00023175"/>
    </source>
</evidence>
<keyword evidence="12" id="KW-1185">Reference proteome</keyword>
<dbReference type="InterPro" id="IPR002151">
    <property type="entry name" value="Kinesin_light"/>
</dbReference>
<evidence type="ECO:0000256" key="1">
    <source>
        <dbReference type="ARBA" id="ARBA00004245"/>
    </source>
</evidence>
<evidence type="ECO:0000313" key="12">
    <source>
        <dbReference type="Proteomes" id="UP000010482"/>
    </source>
</evidence>
<dbReference type="SUPFAM" id="SSF48452">
    <property type="entry name" value="TPR-like"/>
    <property type="match status" value="1"/>
</dbReference>
<evidence type="ECO:0000256" key="10">
    <source>
        <dbReference type="PROSITE-ProRule" id="PRU00339"/>
    </source>
</evidence>
<evidence type="ECO:0000256" key="2">
    <source>
        <dbReference type="ARBA" id="ARBA00009622"/>
    </source>
</evidence>
<dbReference type="InterPro" id="IPR011990">
    <property type="entry name" value="TPR-like_helical_dom_sf"/>
</dbReference>
<dbReference type="KEGG" id="dsl:Dacsa_0047"/>
<feature type="repeat" description="TPR" evidence="10">
    <location>
        <begin position="140"/>
        <end position="173"/>
    </location>
</feature>
<dbReference type="PATRIC" id="fig|13035.3.peg.52"/>
<dbReference type="HOGENOM" id="CLU_000288_125_15_3"/>
<dbReference type="Pfam" id="PF13374">
    <property type="entry name" value="TPR_10"/>
    <property type="match status" value="2"/>
</dbReference>
<dbReference type="PANTHER" id="PTHR45783">
    <property type="entry name" value="KINESIN LIGHT CHAIN"/>
    <property type="match status" value="1"/>
</dbReference>
<dbReference type="GO" id="GO:0005871">
    <property type="term" value="C:kinesin complex"/>
    <property type="evidence" value="ECO:0007669"/>
    <property type="project" value="InterPro"/>
</dbReference>
<evidence type="ECO:0000313" key="11">
    <source>
        <dbReference type="EMBL" id="AFZ48869.1"/>
    </source>
</evidence>
<evidence type="ECO:0000256" key="4">
    <source>
        <dbReference type="ARBA" id="ARBA00022701"/>
    </source>
</evidence>
<evidence type="ECO:0000256" key="3">
    <source>
        <dbReference type="ARBA" id="ARBA00022490"/>
    </source>
</evidence>
<evidence type="ECO:0000256" key="9">
    <source>
        <dbReference type="ARBA" id="ARBA00023212"/>
    </source>
</evidence>
<dbReference type="PANTHER" id="PTHR45783:SF3">
    <property type="entry name" value="KINESIN LIGHT CHAIN"/>
    <property type="match status" value="1"/>
</dbReference>
<dbReference type="InterPro" id="IPR019734">
    <property type="entry name" value="TPR_rpt"/>
</dbReference>
<dbReference type="EMBL" id="CP003944">
    <property type="protein sequence ID" value="AFZ48869.1"/>
    <property type="molecule type" value="Genomic_DNA"/>
</dbReference>
<dbReference type="GO" id="GO:0007018">
    <property type="term" value="P:microtubule-based movement"/>
    <property type="evidence" value="ECO:0007669"/>
    <property type="project" value="TreeGrafter"/>
</dbReference>
<evidence type="ECO:0000256" key="5">
    <source>
        <dbReference type="ARBA" id="ARBA00022737"/>
    </source>
</evidence>
<keyword evidence="4" id="KW-0493">Microtubule</keyword>
<dbReference type="GO" id="GO:0005874">
    <property type="term" value="C:microtubule"/>
    <property type="evidence" value="ECO:0007669"/>
    <property type="project" value="UniProtKB-KW"/>
</dbReference>
<feature type="repeat" description="TPR" evidence="10">
    <location>
        <begin position="182"/>
        <end position="215"/>
    </location>
</feature>
<keyword evidence="8" id="KW-0505">Motor protein</keyword>
<accession>K9YPR7</accession>
<comment type="similarity">
    <text evidence="2">Belongs to the kinesin light chain family.</text>
</comment>